<dbReference type="GO" id="GO:0034476">
    <property type="term" value="P:U5 snRNA 3'-end processing"/>
    <property type="evidence" value="ECO:0007669"/>
    <property type="project" value="TreeGrafter"/>
</dbReference>
<dbReference type="AlphaFoldDB" id="A0A2H3DR12"/>
<evidence type="ECO:0000256" key="5">
    <source>
        <dbReference type="ARBA" id="ARBA00022490"/>
    </source>
</evidence>
<keyword evidence="5" id="KW-0963">Cytoplasm</keyword>
<dbReference type="CDD" id="cd11368">
    <property type="entry name" value="RNase_PH_RRP45"/>
    <property type="match status" value="1"/>
</dbReference>
<dbReference type="GO" id="GO:0034473">
    <property type="term" value="P:U1 snRNA 3'-end processing"/>
    <property type="evidence" value="ECO:0007669"/>
    <property type="project" value="TreeGrafter"/>
</dbReference>
<dbReference type="GO" id="GO:0000467">
    <property type="term" value="P:exonucleolytic trimming to generate mature 3'-end of 5.8S rRNA from tricistronic rRNA transcript (SSU-rRNA, 5.8S rRNA, LSU-rRNA)"/>
    <property type="evidence" value="ECO:0007669"/>
    <property type="project" value="TreeGrafter"/>
</dbReference>
<proteinExistence type="inferred from homology"/>
<dbReference type="GO" id="GO:0016075">
    <property type="term" value="P:rRNA catabolic process"/>
    <property type="evidence" value="ECO:0007669"/>
    <property type="project" value="TreeGrafter"/>
</dbReference>
<dbReference type="OrthoDB" id="10264038at2759"/>
<dbReference type="GO" id="GO:0035925">
    <property type="term" value="F:mRNA 3'-UTR AU-rich region binding"/>
    <property type="evidence" value="ECO:0007669"/>
    <property type="project" value="TreeGrafter"/>
</dbReference>
<dbReference type="GO" id="GO:0000176">
    <property type="term" value="C:nuclear exosome (RNase complex)"/>
    <property type="evidence" value="ECO:0007669"/>
    <property type="project" value="TreeGrafter"/>
</dbReference>
<evidence type="ECO:0000313" key="13">
    <source>
        <dbReference type="EMBL" id="PBK96510.1"/>
    </source>
</evidence>
<keyword evidence="6" id="KW-0698">rRNA processing</keyword>
<comment type="similarity">
    <text evidence="3">Belongs to the RNase PH family.</text>
</comment>
<protein>
    <recommendedName>
        <fullName evidence="4">Exosome complex component RRP45</fullName>
    </recommendedName>
    <alternativeName>
        <fullName evidence="10">Ribosomal RNA-processing protein 45</fullName>
    </alternativeName>
</protein>
<evidence type="ECO:0000259" key="12">
    <source>
        <dbReference type="Pfam" id="PF03725"/>
    </source>
</evidence>
<dbReference type="GO" id="GO:0000177">
    <property type="term" value="C:cytoplasmic exosome (RNase complex)"/>
    <property type="evidence" value="ECO:0007669"/>
    <property type="project" value="TreeGrafter"/>
</dbReference>
<dbReference type="EMBL" id="KZ293650">
    <property type="protein sequence ID" value="PBK96510.1"/>
    <property type="molecule type" value="Genomic_DNA"/>
</dbReference>
<dbReference type="FunCoup" id="A0A2H3DR12">
    <property type="interactions" value="689"/>
</dbReference>
<evidence type="ECO:0000256" key="1">
    <source>
        <dbReference type="ARBA" id="ARBA00004496"/>
    </source>
</evidence>
<dbReference type="STRING" id="47427.A0A2H3DR12"/>
<dbReference type="FunFam" id="3.30.230.70:FF:000005">
    <property type="entry name" value="Exosome complex component RRP45"/>
    <property type="match status" value="1"/>
</dbReference>
<dbReference type="InterPro" id="IPR020568">
    <property type="entry name" value="Ribosomal_Su5_D2-typ_SF"/>
</dbReference>
<dbReference type="Proteomes" id="UP000217790">
    <property type="component" value="Unassembled WGS sequence"/>
</dbReference>
<dbReference type="PANTHER" id="PTHR11097">
    <property type="entry name" value="EXOSOME COMPLEX EXONUCLEASE RIBOSOMAL RNA PROCESSING PROTEIN"/>
    <property type="match status" value="1"/>
</dbReference>
<dbReference type="GO" id="GO:0034475">
    <property type="term" value="P:U4 snRNA 3'-end processing"/>
    <property type="evidence" value="ECO:0007669"/>
    <property type="project" value="TreeGrafter"/>
</dbReference>
<evidence type="ECO:0000256" key="8">
    <source>
        <dbReference type="ARBA" id="ARBA00022884"/>
    </source>
</evidence>
<dbReference type="OMA" id="GPQFENG"/>
<dbReference type="SUPFAM" id="SSF54211">
    <property type="entry name" value="Ribosomal protein S5 domain 2-like"/>
    <property type="match status" value="1"/>
</dbReference>
<dbReference type="InterPro" id="IPR050590">
    <property type="entry name" value="Exosome_comp_Rrp42_subfam"/>
</dbReference>
<evidence type="ECO:0000313" key="14">
    <source>
        <dbReference type="Proteomes" id="UP000217790"/>
    </source>
</evidence>
<evidence type="ECO:0000256" key="6">
    <source>
        <dbReference type="ARBA" id="ARBA00022552"/>
    </source>
</evidence>
<dbReference type="SUPFAM" id="SSF55666">
    <property type="entry name" value="Ribonuclease PH domain 2-like"/>
    <property type="match status" value="1"/>
</dbReference>
<keyword evidence="7" id="KW-0271">Exosome</keyword>
<dbReference type="InterPro" id="IPR001247">
    <property type="entry name" value="ExoRNase_PH_dom1"/>
</dbReference>
<dbReference type="GO" id="GO:0005730">
    <property type="term" value="C:nucleolus"/>
    <property type="evidence" value="ECO:0007669"/>
    <property type="project" value="UniProtKB-SubCell"/>
</dbReference>
<evidence type="ECO:0000256" key="7">
    <source>
        <dbReference type="ARBA" id="ARBA00022835"/>
    </source>
</evidence>
<evidence type="ECO:0000256" key="4">
    <source>
        <dbReference type="ARBA" id="ARBA00019572"/>
    </source>
</evidence>
<dbReference type="Pfam" id="PF01138">
    <property type="entry name" value="RNase_PH"/>
    <property type="match status" value="1"/>
</dbReference>
<dbReference type="InterPro" id="IPR027408">
    <property type="entry name" value="PNPase/RNase_PH_dom_sf"/>
</dbReference>
<keyword evidence="8" id="KW-0694">RNA-binding</keyword>
<feature type="domain" description="Exoribonuclease phosphorolytic" evidence="11">
    <location>
        <begin position="32"/>
        <end position="163"/>
    </location>
</feature>
<dbReference type="GO" id="GO:0071038">
    <property type="term" value="P:TRAMP-dependent tRNA surveillance pathway"/>
    <property type="evidence" value="ECO:0007669"/>
    <property type="project" value="TreeGrafter"/>
</dbReference>
<feature type="domain" description="Exoribonuclease phosphorolytic" evidence="12">
    <location>
        <begin position="190"/>
        <end position="256"/>
    </location>
</feature>
<dbReference type="PANTHER" id="PTHR11097:SF14">
    <property type="entry name" value="EXOSOME COMPLEX COMPONENT RRP45"/>
    <property type="match status" value="1"/>
</dbReference>
<name>A0A2H3DR12_ARMGA</name>
<evidence type="ECO:0000259" key="11">
    <source>
        <dbReference type="Pfam" id="PF01138"/>
    </source>
</evidence>
<dbReference type="InterPro" id="IPR033100">
    <property type="entry name" value="Rrp45"/>
</dbReference>
<sequence>MRPPSPSIPEKEFAYEALKQSLRLDGRLPLELRAPKLTYGSELGYVECALGKTRVIANVDAKMVKPLPERPFEGLLTIHSEISPIASSEYELGRPSEEEITITRMLDKVLRRSDAIDKESLCILAGQRVWHLRLTLHFLSDAGNLLDCACLAGIVALKHFRRPEVEVIGDEVTVHSPSERAPVPLAIHHTPFCLTFAFFPDETTQPVLDPTLLEQRLSAGLMSVALNGQRELCVVQKMGGVPLVAEDVLKIINIAVTKVKELDALVEDSLREDWKGRHVEVR</sequence>
<dbReference type="Pfam" id="PF03725">
    <property type="entry name" value="RNase_PH_C"/>
    <property type="match status" value="1"/>
</dbReference>
<evidence type="ECO:0000256" key="9">
    <source>
        <dbReference type="ARBA" id="ARBA00023242"/>
    </source>
</evidence>
<dbReference type="Gene3D" id="3.30.230.70">
    <property type="entry name" value="GHMP Kinase, N-terminal domain"/>
    <property type="match status" value="1"/>
</dbReference>
<organism evidence="13 14">
    <name type="scientific">Armillaria gallica</name>
    <name type="common">Bulbous honey fungus</name>
    <name type="synonym">Armillaria bulbosa</name>
    <dbReference type="NCBI Taxonomy" id="47427"/>
    <lineage>
        <taxon>Eukaryota</taxon>
        <taxon>Fungi</taxon>
        <taxon>Dikarya</taxon>
        <taxon>Basidiomycota</taxon>
        <taxon>Agaricomycotina</taxon>
        <taxon>Agaricomycetes</taxon>
        <taxon>Agaricomycetidae</taxon>
        <taxon>Agaricales</taxon>
        <taxon>Marasmiineae</taxon>
        <taxon>Physalacriaceae</taxon>
        <taxon>Armillaria</taxon>
    </lineage>
</organism>
<dbReference type="GO" id="GO:0071028">
    <property type="term" value="P:nuclear mRNA surveillance"/>
    <property type="evidence" value="ECO:0007669"/>
    <property type="project" value="TreeGrafter"/>
</dbReference>
<dbReference type="InterPro" id="IPR015847">
    <property type="entry name" value="ExoRNase_PH_dom2"/>
</dbReference>
<keyword evidence="9" id="KW-0539">Nucleus</keyword>
<dbReference type="InterPro" id="IPR036345">
    <property type="entry name" value="ExoRNase_PH_dom2_sf"/>
</dbReference>
<evidence type="ECO:0000256" key="3">
    <source>
        <dbReference type="ARBA" id="ARBA00006678"/>
    </source>
</evidence>
<reference evidence="14" key="1">
    <citation type="journal article" date="2017" name="Nat. Ecol. Evol.">
        <title>Genome expansion and lineage-specific genetic innovations in the forest pathogenic fungi Armillaria.</title>
        <authorList>
            <person name="Sipos G."/>
            <person name="Prasanna A.N."/>
            <person name="Walter M.C."/>
            <person name="O'Connor E."/>
            <person name="Balint B."/>
            <person name="Krizsan K."/>
            <person name="Kiss B."/>
            <person name="Hess J."/>
            <person name="Varga T."/>
            <person name="Slot J."/>
            <person name="Riley R."/>
            <person name="Boka B."/>
            <person name="Rigling D."/>
            <person name="Barry K."/>
            <person name="Lee J."/>
            <person name="Mihaltcheva S."/>
            <person name="LaButti K."/>
            <person name="Lipzen A."/>
            <person name="Waldron R."/>
            <person name="Moloney N.M."/>
            <person name="Sperisen C."/>
            <person name="Kredics L."/>
            <person name="Vagvoelgyi C."/>
            <person name="Patrignani A."/>
            <person name="Fitzpatrick D."/>
            <person name="Nagy I."/>
            <person name="Doyle S."/>
            <person name="Anderson J.B."/>
            <person name="Grigoriev I.V."/>
            <person name="Gueldener U."/>
            <person name="Muensterkoetter M."/>
            <person name="Nagy L.G."/>
        </authorList>
    </citation>
    <scope>NUCLEOTIDE SEQUENCE [LARGE SCALE GENOMIC DNA]</scope>
    <source>
        <strain evidence="14">Ar21-2</strain>
    </source>
</reference>
<comment type="subcellular location">
    <subcellularLocation>
        <location evidence="1">Cytoplasm</location>
    </subcellularLocation>
    <subcellularLocation>
        <location evidence="2">Nucleus</location>
        <location evidence="2">Nucleolus</location>
    </subcellularLocation>
</comment>
<accession>A0A2H3DR12</accession>
<evidence type="ECO:0000256" key="10">
    <source>
        <dbReference type="ARBA" id="ARBA00077933"/>
    </source>
</evidence>
<evidence type="ECO:0000256" key="2">
    <source>
        <dbReference type="ARBA" id="ARBA00004604"/>
    </source>
</evidence>
<keyword evidence="14" id="KW-1185">Reference proteome</keyword>
<dbReference type="GO" id="GO:0071035">
    <property type="term" value="P:nuclear polyadenylation-dependent rRNA catabolic process"/>
    <property type="evidence" value="ECO:0007669"/>
    <property type="project" value="TreeGrafter"/>
</dbReference>
<dbReference type="InParanoid" id="A0A2H3DR12"/>
<gene>
    <name evidence="13" type="ORF">ARMGADRAFT_699279</name>
</gene>